<dbReference type="InterPro" id="IPR000653">
    <property type="entry name" value="DegT/StrS_aminotransferase"/>
</dbReference>
<dbReference type="FunFam" id="3.40.640.10:FF:000089">
    <property type="entry name" value="Aminotransferase, DegT/DnrJ/EryC1/StrS family"/>
    <property type="match status" value="1"/>
</dbReference>
<feature type="active site" description="Proton acceptor" evidence="3">
    <location>
        <position position="189"/>
    </location>
</feature>
<dbReference type="InterPro" id="IPR015424">
    <property type="entry name" value="PyrdxlP-dep_Trfase"/>
</dbReference>
<dbReference type="RefSeq" id="WP_083041303.1">
    <property type="nucleotide sequence ID" value="NZ_CP020557.1"/>
</dbReference>
<dbReference type="Proteomes" id="UP000192727">
    <property type="component" value="Chromosome"/>
</dbReference>
<dbReference type="Gene3D" id="3.40.640.10">
    <property type="entry name" value="Type I PLP-dependent aspartate aminotransferase-like (Major domain)"/>
    <property type="match status" value="1"/>
</dbReference>
<proteinExistence type="inferred from homology"/>
<evidence type="ECO:0000313" key="7">
    <source>
        <dbReference type="Proteomes" id="UP000192727"/>
    </source>
</evidence>
<evidence type="ECO:0000256" key="3">
    <source>
        <dbReference type="PIRSR" id="PIRSR000390-1"/>
    </source>
</evidence>
<comment type="similarity">
    <text evidence="2 5">Belongs to the DegT/DnrJ/EryC1 family.</text>
</comment>
<dbReference type="Pfam" id="PF01041">
    <property type="entry name" value="DegT_DnrJ_EryC1"/>
    <property type="match status" value="1"/>
</dbReference>
<keyword evidence="1 4" id="KW-0663">Pyridoxal phosphate</keyword>
<dbReference type="GO" id="GO:0008483">
    <property type="term" value="F:transaminase activity"/>
    <property type="evidence" value="ECO:0007669"/>
    <property type="project" value="TreeGrafter"/>
</dbReference>
<sequence>MNHVKVPFFQLNDEWSEIGDALQTAVLNVLRSGTFILGPEVEAFEAAAAAYLGVKYAVGVNSGTDALLIALKAAGIGEGDEVITPSFTFFATAEAISQAGAVPVFADIEPGYFSLDPDKVKKAITPRTKAILPVHLFGAPADMNEIMKIAADNGLFVIEDAAQAFGLKLGTGMAGTFGDAGCYSFFPTKNLGAYGDGGLLVTSREDMAAAARMLRTHGAAHKYYNEMLGYNSRLDEIQAAILRVKLPFVDEWNRMRRVAAVRYSSLFEGVEHIRAPFVSEDEFHIFHQYTVRVLQGKRDKAKKALADAGIGSMIYYETPVHLLPVYNHAAVSSLPHTERASREVLSLPLWPHIPEEIQEQVVKVLRGL</sequence>
<dbReference type="SUPFAM" id="SSF53383">
    <property type="entry name" value="PLP-dependent transferases"/>
    <property type="match status" value="1"/>
</dbReference>
<dbReference type="GO" id="GO:0030170">
    <property type="term" value="F:pyridoxal phosphate binding"/>
    <property type="evidence" value="ECO:0007669"/>
    <property type="project" value="UniProtKB-ARBA"/>
</dbReference>
<evidence type="ECO:0000256" key="2">
    <source>
        <dbReference type="ARBA" id="ARBA00037999"/>
    </source>
</evidence>
<dbReference type="AlphaFoldDB" id="A0A1V0UYL7"/>
<evidence type="ECO:0000256" key="1">
    <source>
        <dbReference type="ARBA" id="ARBA00022898"/>
    </source>
</evidence>
<protein>
    <submittedName>
        <fullName evidence="6">Erythromycin biosynthesis sensory transduction protein eryC1</fullName>
    </submittedName>
</protein>
<feature type="modified residue" description="N6-(pyridoxal phosphate)lysine" evidence="4">
    <location>
        <position position="189"/>
    </location>
</feature>
<dbReference type="EMBL" id="CP020557">
    <property type="protein sequence ID" value="ARF70020.1"/>
    <property type="molecule type" value="Genomic_DNA"/>
</dbReference>
<dbReference type="PANTHER" id="PTHR30244">
    <property type="entry name" value="TRANSAMINASE"/>
    <property type="match status" value="1"/>
</dbReference>
<evidence type="ECO:0000256" key="4">
    <source>
        <dbReference type="PIRSR" id="PIRSR000390-2"/>
    </source>
</evidence>
<dbReference type="CDD" id="cd00616">
    <property type="entry name" value="AHBA_syn"/>
    <property type="match status" value="1"/>
</dbReference>
<evidence type="ECO:0000256" key="5">
    <source>
        <dbReference type="RuleBase" id="RU004508"/>
    </source>
</evidence>
<dbReference type="Gene3D" id="3.90.1150.10">
    <property type="entry name" value="Aspartate Aminotransferase, domain 1"/>
    <property type="match status" value="1"/>
</dbReference>
<dbReference type="InterPro" id="IPR015421">
    <property type="entry name" value="PyrdxlP-dep_Trfase_major"/>
</dbReference>
<dbReference type="PIRSF" id="PIRSF000390">
    <property type="entry name" value="PLP_StrS"/>
    <property type="match status" value="1"/>
</dbReference>
<dbReference type="GO" id="GO:0000271">
    <property type="term" value="P:polysaccharide biosynthetic process"/>
    <property type="evidence" value="ECO:0007669"/>
    <property type="project" value="TreeGrafter"/>
</dbReference>
<dbReference type="InterPro" id="IPR015422">
    <property type="entry name" value="PyrdxlP-dep_Trfase_small"/>
</dbReference>
<accession>A0A1V0UYL7</accession>
<reference evidence="6 7" key="1">
    <citation type="submission" date="2017-03" db="EMBL/GenBank/DDBJ databases">
        <title>Paenibacillus larvae genome sequencing.</title>
        <authorList>
            <person name="Dingman D.W."/>
        </authorList>
    </citation>
    <scope>NUCLEOTIDE SEQUENCE [LARGE SCALE GENOMIC DNA]</scope>
    <source>
        <strain evidence="6 7">SAG 10367</strain>
    </source>
</reference>
<evidence type="ECO:0000313" key="6">
    <source>
        <dbReference type="EMBL" id="ARF70020.1"/>
    </source>
</evidence>
<dbReference type="PANTHER" id="PTHR30244:SF36">
    <property type="entry name" value="3-OXO-GLUCOSE-6-PHOSPHATE:GLUTAMATE AMINOTRANSFERASE"/>
    <property type="match status" value="1"/>
</dbReference>
<organism evidence="6 7">
    <name type="scientific">Paenibacillus larvae subsp. pulvifaciens</name>
    <dbReference type="NCBI Taxonomy" id="1477"/>
    <lineage>
        <taxon>Bacteria</taxon>
        <taxon>Bacillati</taxon>
        <taxon>Bacillota</taxon>
        <taxon>Bacilli</taxon>
        <taxon>Bacillales</taxon>
        <taxon>Paenibacillaceae</taxon>
        <taxon>Paenibacillus</taxon>
    </lineage>
</organism>
<name>A0A1V0UYL7_9BACL</name>
<gene>
    <name evidence="6" type="ORF">B7C51_22485</name>
</gene>